<evidence type="ECO:0000256" key="1">
    <source>
        <dbReference type="SAM" id="Phobius"/>
    </source>
</evidence>
<dbReference type="AlphaFoldDB" id="A0A6N3FRY2"/>
<dbReference type="InterPro" id="IPR036259">
    <property type="entry name" value="MFS_trans_sf"/>
</dbReference>
<name>A0A6N3FRY2_9FIRM</name>
<keyword evidence="1" id="KW-0812">Transmembrane</keyword>
<dbReference type="EMBL" id="CACRUQ010000031">
    <property type="protein sequence ID" value="VYU54804.1"/>
    <property type="molecule type" value="Genomic_DNA"/>
</dbReference>
<feature type="transmembrane region" description="Helical" evidence="1">
    <location>
        <begin position="45"/>
        <end position="68"/>
    </location>
</feature>
<evidence type="ECO:0000313" key="2">
    <source>
        <dbReference type="EMBL" id="VYU54804.1"/>
    </source>
</evidence>
<feature type="transmembrane region" description="Helical" evidence="1">
    <location>
        <begin position="20"/>
        <end position="39"/>
    </location>
</feature>
<dbReference type="SUPFAM" id="SSF103473">
    <property type="entry name" value="MFS general substrate transporter"/>
    <property type="match status" value="1"/>
</dbReference>
<reference evidence="2" key="1">
    <citation type="submission" date="2019-11" db="EMBL/GenBank/DDBJ databases">
        <authorList>
            <person name="Feng L."/>
        </authorList>
    </citation>
    <scope>NUCLEOTIDE SEQUENCE</scope>
    <source>
        <strain evidence="2">RtorquesLFYP15</strain>
    </source>
</reference>
<accession>A0A6N3FRY2</accession>
<keyword evidence="1" id="KW-1133">Transmembrane helix</keyword>
<sequence>MGIGIFAVWPLARRFGKRNVTLAGFILYAAGGMICWMHPTNMTIMLIGQLIKNIGGLPCSYVFMALFADVLDHMEWKTGFRSDGLAMSVYNIIAIAMAGVCTGLFNGLLARNGYVAPELVNGVTVAAIQNEAVKNVITFGYVGLEVITAVILVVLLSFLNVEKDIDKKQEEIKER</sequence>
<feature type="transmembrane region" description="Helical" evidence="1">
    <location>
        <begin position="89"/>
        <end position="109"/>
    </location>
</feature>
<feature type="transmembrane region" description="Helical" evidence="1">
    <location>
        <begin position="139"/>
        <end position="159"/>
    </location>
</feature>
<gene>
    <name evidence="2" type="primary">yjmB</name>
    <name evidence="2" type="ORF">RTLFYP15_02873</name>
</gene>
<dbReference type="Gene3D" id="1.20.1720.10">
    <property type="entry name" value="Multidrug resistance protein D"/>
    <property type="match status" value="1"/>
</dbReference>
<protein>
    <submittedName>
        <fullName evidence="2">Putative symporter YjmB</fullName>
    </submittedName>
</protein>
<keyword evidence="1" id="KW-0472">Membrane</keyword>
<proteinExistence type="predicted"/>
<dbReference type="Pfam" id="PF13347">
    <property type="entry name" value="MFS_2"/>
    <property type="match status" value="1"/>
</dbReference>
<organism evidence="2">
    <name type="scientific">[Ruminococcus] torques</name>
    <dbReference type="NCBI Taxonomy" id="33039"/>
    <lineage>
        <taxon>Bacteria</taxon>
        <taxon>Bacillati</taxon>
        <taxon>Bacillota</taxon>
        <taxon>Clostridia</taxon>
        <taxon>Lachnospirales</taxon>
        <taxon>Lachnospiraceae</taxon>
        <taxon>Mediterraneibacter</taxon>
    </lineage>
</organism>